<evidence type="ECO:0000259" key="6">
    <source>
        <dbReference type="Pfam" id="PF02776"/>
    </source>
</evidence>
<evidence type="ECO:0000259" key="5">
    <source>
        <dbReference type="Pfam" id="PF02775"/>
    </source>
</evidence>
<reference evidence="7 8" key="1">
    <citation type="submission" date="2018-09" db="EMBL/GenBank/DDBJ databases">
        <title>Micromonospora sp. nov. MS1-9, isolated from a root of Musa sp.</title>
        <authorList>
            <person name="Kuncharoen N."/>
            <person name="Kudo T."/>
            <person name="Ohkuma M."/>
            <person name="Yuki M."/>
            <person name="Tanasupawat S."/>
        </authorList>
    </citation>
    <scope>NUCLEOTIDE SEQUENCE [LARGE SCALE GENOMIC DNA]</scope>
    <source>
        <strain evidence="7 8">MS1-9</strain>
    </source>
</reference>
<dbReference type="Pfam" id="PF00205">
    <property type="entry name" value="TPP_enzyme_M"/>
    <property type="match status" value="1"/>
</dbReference>
<dbReference type="InterPro" id="IPR047210">
    <property type="entry name" value="TPP_PYR_POXB-like"/>
</dbReference>
<dbReference type="GO" id="GO:0000287">
    <property type="term" value="F:magnesium ion binding"/>
    <property type="evidence" value="ECO:0007669"/>
    <property type="project" value="InterPro"/>
</dbReference>
<evidence type="ECO:0000256" key="1">
    <source>
        <dbReference type="ARBA" id="ARBA00007812"/>
    </source>
</evidence>
<dbReference type="EMBL" id="RAZT01000004">
    <property type="protein sequence ID" value="RKN34201.1"/>
    <property type="molecule type" value="Genomic_DNA"/>
</dbReference>
<dbReference type="AlphaFoldDB" id="A0A3A9Y9M0"/>
<dbReference type="InterPro" id="IPR047212">
    <property type="entry name" value="TPP_POXB-like"/>
</dbReference>
<comment type="caution">
    <text evidence="7">The sequence shown here is derived from an EMBL/GenBank/DDBJ whole genome shotgun (WGS) entry which is preliminary data.</text>
</comment>
<dbReference type="GO" id="GO:0030976">
    <property type="term" value="F:thiamine pyrophosphate binding"/>
    <property type="evidence" value="ECO:0007669"/>
    <property type="project" value="InterPro"/>
</dbReference>
<dbReference type="Gene3D" id="3.40.50.970">
    <property type="match status" value="2"/>
</dbReference>
<dbReference type="InterPro" id="IPR047211">
    <property type="entry name" value="POXB-like"/>
</dbReference>
<dbReference type="InterPro" id="IPR029061">
    <property type="entry name" value="THDP-binding"/>
</dbReference>
<dbReference type="Gene3D" id="3.40.50.1220">
    <property type="entry name" value="TPP-binding domain"/>
    <property type="match status" value="1"/>
</dbReference>
<dbReference type="CDD" id="cd02014">
    <property type="entry name" value="TPP_POX"/>
    <property type="match status" value="1"/>
</dbReference>
<dbReference type="SUPFAM" id="SSF52518">
    <property type="entry name" value="Thiamin diphosphate-binding fold (THDP-binding)"/>
    <property type="match status" value="2"/>
</dbReference>
<dbReference type="PANTHER" id="PTHR42981">
    <property type="entry name" value="PYRUVATE DEHYDROGENASE [UBIQUINONE]"/>
    <property type="match status" value="1"/>
</dbReference>
<evidence type="ECO:0000256" key="3">
    <source>
        <dbReference type="RuleBase" id="RU362132"/>
    </source>
</evidence>
<dbReference type="Pfam" id="PF02775">
    <property type="entry name" value="TPP_enzyme_C"/>
    <property type="match status" value="1"/>
</dbReference>
<sequence length="580" mass="62721">MARRLVDWGVDTIFGLPGDGINGLMEGFRRHRDKIRFILVHHEEAAAFMATGYAKATGRLGVCAATSGPGAIHLLNGLYDAKLDHVPVLAITGMQETSVLGSNYQQEVHTTQLFQDVAAYNLMITNPQQVPGVVDLAIRNALGKRTVAHLSFPNDLQVAPITGDPYRHVSPGKPPKSSTVLSQPPVPAAQTDLDRAAEVLNAGRKVAMLVGVGARGARDEVLAVAEALASPIVKTLPGKMVVPDDHPLTTGGLGLLGTRPSEELMEECDTLLMVGTSYPYGKYLPEPGQARVVQIDVDPSLIGLRLPVEAAITADARLALGQLLPMLQARTERSFLGKYQKSRDAWLSDMVSLRDPDRNPIAPQYLMGCVDEAATNDAILTCDSGTVATWSARHWTIRGEREYYLSGNLASMAPGLPYAIAMQHAHPGRQVIAFVGDGGFAMLMAEFLTAVRHDLPVKVIVNNNNSYGQILWEQIILGYPEYAVRHRQPEADFAAWARACGAFGVKVADPAALPGAIREALAHPGPAVVDCDVNPNEPPMPGKIRYEQAKYFTESFLRGQPHKIATLASVARDKFNEFRS</sequence>
<evidence type="ECO:0000313" key="7">
    <source>
        <dbReference type="EMBL" id="RKN34201.1"/>
    </source>
</evidence>
<evidence type="ECO:0000259" key="4">
    <source>
        <dbReference type="Pfam" id="PF00205"/>
    </source>
</evidence>
<proteinExistence type="inferred from homology"/>
<feature type="domain" description="Thiamine pyrophosphate enzyme TPP-binding" evidence="5">
    <location>
        <begin position="383"/>
        <end position="531"/>
    </location>
</feature>
<evidence type="ECO:0000256" key="2">
    <source>
        <dbReference type="ARBA" id="ARBA00023052"/>
    </source>
</evidence>
<keyword evidence="7" id="KW-0670">Pyruvate</keyword>
<dbReference type="Proteomes" id="UP000275865">
    <property type="component" value="Unassembled WGS sequence"/>
</dbReference>
<feature type="domain" description="Thiamine pyrophosphate enzyme N-terminal TPP-binding" evidence="6">
    <location>
        <begin position="1"/>
        <end position="111"/>
    </location>
</feature>
<dbReference type="SUPFAM" id="SSF52467">
    <property type="entry name" value="DHS-like NAD/FAD-binding domain"/>
    <property type="match status" value="1"/>
</dbReference>
<dbReference type="PROSITE" id="PS00187">
    <property type="entry name" value="TPP_ENZYMES"/>
    <property type="match status" value="1"/>
</dbReference>
<comment type="similarity">
    <text evidence="1 3">Belongs to the TPP enzyme family.</text>
</comment>
<keyword evidence="2 3" id="KW-0786">Thiamine pyrophosphate</keyword>
<dbReference type="GO" id="GO:0003824">
    <property type="term" value="F:catalytic activity"/>
    <property type="evidence" value="ECO:0007669"/>
    <property type="project" value="InterPro"/>
</dbReference>
<evidence type="ECO:0000313" key="8">
    <source>
        <dbReference type="Proteomes" id="UP000275865"/>
    </source>
</evidence>
<gene>
    <name evidence="7" type="ORF">D7044_10500</name>
</gene>
<name>A0A3A9Y9M0_9ACTN</name>
<protein>
    <submittedName>
        <fullName evidence="7">Pyruvate oxidase</fullName>
    </submittedName>
</protein>
<dbReference type="InterPro" id="IPR000399">
    <property type="entry name" value="TPP-bd_CS"/>
</dbReference>
<dbReference type="InterPro" id="IPR011766">
    <property type="entry name" value="TPP_enzyme_TPP-bd"/>
</dbReference>
<dbReference type="CDD" id="cd07039">
    <property type="entry name" value="TPP_PYR_POX"/>
    <property type="match status" value="1"/>
</dbReference>
<dbReference type="Pfam" id="PF02776">
    <property type="entry name" value="TPP_enzyme_N"/>
    <property type="match status" value="1"/>
</dbReference>
<dbReference type="InterPro" id="IPR012000">
    <property type="entry name" value="Thiamin_PyroP_enz_cen_dom"/>
</dbReference>
<feature type="domain" description="Thiamine pyrophosphate enzyme central" evidence="4">
    <location>
        <begin position="193"/>
        <end position="323"/>
    </location>
</feature>
<accession>A0A3A9Y9M0</accession>
<organism evidence="7 8">
    <name type="scientific">Micromonospora musae</name>
    <dbReference type="NCBI Taxonomy" id="1894970"/>
    <lineage>
        <taxon>Bacteria</taxon>
        <taxon>Bacillati</taxon>
        <taxon>Actinomycetota</taxon>
        <taxon>Actinomycetes</taxon>
        <taxon>Micromonosporales</taxon>
        <taxon>Micromonosporaceae</taxon>
        <taxon>Micromonospora</taxon>
    </lineage>
</organism>
<dbReference type="InterPro" id="IPR012001">
    <property type="entry name" value="Thiamin_PyroP_enz_TPP-bd_dom"/>
</dbReference>
<dbReference type="InterPro" id="IPR029035">
    <property type="entry name" value="DHS-like_NAD/FAD-binding_dom"/>
</dbReference>
<dbReference type="PANTHER" id="PTHR42981:SF2">
    <property type="entry name" value="PYRUVATE DEHYDROGENASE [UBIQUINONE]"/>
    <property type="match status" value="1"/>
</dbReference>